<comment type="caution">
    <text evidence="2">The sequence shown here is derived from an EMBL/GenBank/DDBJ whole genome shotgun (WGS) entry which is preliminary data.</text>
</comment>
<name>A0A0A3I659_9BACL</name>
<organism evidence="2 3">
    <name type="scientific">Ureibacillus manganicus DSM 26584</name>
    <dbReference type="NCBI Taxonomy" id="1384049"/>
    <lineage>
        <taxon>Bacteria</taxon>
        <taxon>Bacillati</taxon>
        <taxon>Bacillota</taxon>
        <taxon>Bacilli</taxon>
        <taxon>Bacillales</taxon>
        <taxon>Caryophanaceae</taxon>
        <taxon>Ureibacillus</taxon>
    </lineage>
</organism>
<keyword evidence="1" id="KW-1133">Transmembrane helix</keyword>
<dbReference type="EMBL" id="JPVN01000008">
    <property type="protein sequence ID" value="KGR79010.1"/>
    <property type="molecule type" value="Genomic_DNA"/>
</dbReference>
<gene>
    <name evidence="2" type="ORF">CD29_08315</name>
</gene>
<evidence type="ECO:0000256" key="1">
    <source>
        <dbReference type="SAM" id="Phobius"/>
    </source>
</evidence>
<feature type="transmembrane region" description="Helical" evidence="1">
    <location>
        <begin position="68"/>
        <end position="91"/>
    </location>
</feature>
<sequence length="100" mass="11627">MQKCGECNSSFSWSKIFKSYKWWAYKPIECDKCDTKHEITFFGRCTVVALTILPMQLFYSFLSPFDNIFITLGVGLLIAIVGFLLSPYCSLQREIVRKYT</sequence>
<evidence type="ECO:0000313" key="3">
    <source>
        <dbReference type="Proteomes" id="UP000030416"/>
    </source>
</evidence>
<dbReference type="eggNOG" id="ENOG5030BVN">
    <property type="taxonomic scope" value="Bacteria"/>
</dbReference>
<dbReference type="AlphaFoldDB" id="A0A0A3I659"/>
<feature type="transmembrane region" description="Helical" evidence="1">
    <location>
        <begin position="41"/>
        <end position="62"/>
    </location>
</feature>
<dbReference type="RefSeq" id="WP_036185147.1">
    <property type="nucleotide sequence ID" value="NZ_AVDA01000008.1"/>
</dbReference>
<dbReference type="InterPro" id="IPR026369">
    <property type="entry name" value="CxxC_20_CxxC"/>
</dbReference>
<dbReference type="Proteomes" id="UP000030416">
    <property type="component" value="Unassembled WGS sequence"/>
</dbReference>
<protein>
    <recommendedName>
        <fullName evidence="4">Cxxc_20_cxxc protein</fullName>
    </recommendedName>
</protein>
<keyword evidence="1" id="KW-0812">Transmembrane</keyword>
<evidence type="ECO:0008006" key="4">
    <source>
        <dbReference type="Google" id="ProtNLM"/>
    </source>
</evidence>
<reference evidence="2 3" key="1">
    <citation type="submission" date="2014-02" db="EMBL/GenBank/DDBJ databases">
        <title>Draft genome sequence of Lysinibacillus manganicus DSM 26584T.</title>
        <authorList>
            <person name="Zhang F."/>
            <person name="Wang G."/>
            <person name="Zhang L."/>
        </authorList>
    </citation>
    <scope>NUCLEOTIDE SEQUENCE [LARGE SCALE GENOMIC DNA]</scope>
    <source>
        <strain evidence="2 3">DSM 26584</strain>
    </source>
</reference>
<keyword evidence="1" id="KW-0472">Membrane</keyword>
<accession>A0A0A3I659</accession>
<keyword evidence="3" id="KW-1185">Reference proteome</keyword>
<dbReference type="STRING" id="1384049.CD29_08315"/>
<proteinExistence type="predicted"/>
<evidence type="ECO:0000313" key="2">
    <source>
        <dbReference type="EMBL" id="KGR79010.1"/>
    </source>
</evidence>
<dbReference type="NCBIfam" id="TIGR04104">
    <property type="entry name" value="cxxc_20_cxxc"/>
    <property type="match status" value="1"/>
</dbReference>